<evidence type="ECO:0000259" key="5">
    <source>
        <dbReference type="PROSITE" id="PS51700"/>
    </source>
</evidence>
<dbReference type="InterPro" id="IPR005314">
    <property type="entry name" value="Peptidase_C50"/>
</dbReference>
<comment type="catalytic activity">
    <reaction evidence="1">
        <text>All bonds known to be hydrolyzed by this endopeptidase have arginine in P1 and an acidic residue in P4. P6 is often occupied by an acidic residue or by a hydroxy-amino-acid residue, the phosphorylation of which enhances cleavage.</text>
        <dbReference type="EC" id="3.4.22.49"/>
    </reaction>
</comment>
<evidence type="ECO:0000256" key="2">
    <source>
        <dbReference type="ARBA" id="ARBA00012489"/>
    </source>
</evidence>
<evidence type="ECO:0000313" key="7">
    <source>
        <dbReference type="Proteomes" id="UP001341840"/>
    </source>
</evidence>
<reference evidence="6 7" key="1">
    <citation type="journal article" date="2023" name="Plants (Basel)">
        <title>Bridging the Gap: Combining Genomics and Transcriptomics Approaches to Understand Stylosanthes scabra, an Orphan Legume from the Brazilian Caatinga.</title>
        <authorList>
            <person name="Ferreira-Neto J.R.C."/>
            <person name="da Silva M.D."/>
            <person name="Binneck E."/>
            <person name="de Melo N.F."/>
            <person name="da Silva R.H."/>
            <person name="de Melo A.L.T.M."/>
            <person name="Pandolfi V."/>
            <person name="Bustamante F.O."/>
            <person name="Brasileiro-Vidal A.C."/>
            <person name="Benko-Iseppon A.M."/>
        </authorList>
    </citation>
    <scope>NUCLEOTIDE SEQUENCE [LARGE SCALE GENOMIC DNA]</scope>
    <source>
        <tissue evidence="6">Leaves</tissue>
    </source>
</reference>
<evidence type="ECO:0000313" key="6">
    <source>
        <dbReference type="EMBL" id="MED6205162.1"/>
    </source>
</evidence>
<dbReference type="EC" id="3.4.22.49" evidence="2"/>
<accession>A0ABU6Y556</accession>
<keyword evidence="7" id="KW-1185">Reference proteome</keyword>
<evidence type="ECO:0000256" key="3">
    <source>
        <dbReference type="ARBA" id="ARBA00022801"/>
    </source>
</evidence>
<comment type="caution">
    <text evidence="6">The sequence shown here is derived from an EMBL/GenBank/DDBJ whole genome shotgun (WGS) entry which is preliminary data.</text>
</comment>
<sequence length="409" mass="45970">MKENAICDLEEHTTEQRQLWMNRKEILNRRLGQLLRSSEESWFGSWKFLLLGELLNCKNFDSLLECLVKELKSECKLEVDEGLIKVILGGTRHVCEPDKPKHKKDCYIAKVGHCDQGMSAILLNAADTVGVSYDKAFQLLKRALIELDANESNKRKPIILVLDHEVQMFPWENIPILRQLEVYRMPSVNSISAFVDTGCKSEEEAAKNCLSFPSIDPFHAFYILNPDGTLPQFQSSFEDWFKENNMKGIAGLDPSEDLWASALEKHDLFIFSGHGCGWQYFPLEGFSKLNKCGAAVLLGCESSITTLRGNFAPLCVPLEYLVAGSPAVVGNLWNISALDICRFGKHLLQSWLVKRHELEKESLDHAPTLGVFMGASRDACRLRYLTGAAPVLYGVPTQICVKKNVSNLS</sequence>
<dbReference type="InterPro" id="IPR030397">
    <property type="entry name" value="SEPARIN_core_dom"/>
</dbReference>
<name>A0ABU6Y556_9FABA</name>
<protein>
    <recommendedName>
        <fullName evidence="2">separase</fullName>
        <ecNumber evidence="2">3.4.22.49</ecNumber>
    </recommendedName>
</protein>
<keyword evidence="4" id="KW-0159">Chromosome partition</keyword>
<dbReference type="PROSITE" id="PS51700">
    <property type="entry name" value="SEPARIN"/>
    <property type="match status" value="1"/>
</dbReference>
<dbReference type="PANTHER" id="PTHR12792">
    <property type="entry name" value="EXTRA SPINDLE POLES 1-RELATED"/>
    <property type="match status" value="1"/>
</dbReference>
<dbReference type="PANTHER" id="PTHR12792:SF0">
    <property type="entry name" value="SEPARIN"/>
    <property type="match status" value="1"/>
</dbReference>
<dbReference type="Proteomes" id="UP001341840">
    <property type="component" value="Unassembled WGS sequence"/>
</dbReference>
<evidence type="ECO:0000256" key="1">
    <source>
        <dbReference type="ARBA" id="ARBA00000451"/>
    </source>
</evidence>
<organism evidence="6 7">
    <name type="scientific">Stylosanthes scabra</name>
    <dbReference type="NCBI Taxonomy" id="79078"/>
    <lineage>
        <taxon>Eukaryota</taxon>
        <taxon>Viridiplantae</taxon>
        <taxon>Streptophyta</taxon>
        <taxon>Embryophyta</taxon>
        <taxon>Tracheophyta</taxon>
        <taxon>Spermatophyta</taxon>
        <taxon>Magnoliopsida</taxon>
        <taxon>eudicotyledons</taxon>
        <taxon>Gunneridae</taxon>
        <taxon>Pentapetalae</taxon>
        <taxon>rosids</taxon>
        <taxon>fabids</taxon>
        <taxon>Fabales</taxon>
        <taxon>Fabaceae</taxon>
        <taxon>Papilionoideae</taxon>
        <taxon>50 kb inversion clade</taxon>
        <taxon>dalbergioids sensu lato</taxon>
        <taxon>Dalbergieae</taxon>
        <taxon>Pterocarpus clade</taxon>
        <taxon>Stylosanthes</taxon>
    </lineage>
</organism>
<dbReference type="EMBL" id="JASCZI010241697">
    <property type="protein sequence ID" value="MED6205162.1"/>
    <property type="molecule type" value="Genomic_DNA"/>
</dbReference>
<evidence type="ECO:0000256" key="4">
    <source>
        <dbReference type="ARBA" id="ARBA00022829"/>
    </source>
</evidence>
<gene>
    <name evidence="6" type="ORF">PIB30_015277</name>
</gene>
<dbReference type="Pfam" id="PF03568">
    <property type="entry name" value="Separin_C"/>
    <property type="match status" value="1"/>
</dbReference>
<feature type="domain" description="Peptidase C50" evidence="5">
    <location>
        <begin position="217"/>
        <end position="311"/>
    </location>
</feature>
<keyword evidence="3" id="KW-0378">Hydrolase</keyword>
<proteinExistence type="predicted"/>